<protein>
    <submittedName>
        <fullName evidence="1">Uncharacterized protein</fullName>
    </submittedName>
</protein>
<reference evidence="2" key="1">
    <citation type="journal article" date="2019" name="Int. J. Syst. Evol. Microbiol.">
        <title>The Global Catalogue of Microorganisms (GCM) 10K type strain sequencing project: providing services to taxonomists for standard genome sequencing and annotation.</title>
        <authorList>
            <consortium name="The Broad Institute Genomics Platform"/>
            <consortium name="The Broad Institute Genome Sequencing Center for Infectious Disease"/>
            <person name="Wu L."/>
            <person name="Ma J."/>
        </authorList>
    </citation>
    <scope>NUCLEOTIDE SEQUENCE [LARGE SCALE GENOMIC DNA]</scope>
    <source>
        <strain evidence="2">KCTC 62164</strain>
    </source>
</reference>
<name>A0ABV7CZL4_9PROT</name>
<keyword evidence="2" id="KW-1185">Reference proteome</keyword>
<dbReference type="RefSeq" id="WP_194214741.1">
    <property type="nucleotide sequence ID" value="NZ_CP061205.1"/>
</dbReference>
<dbReference type="Proteomes" id="UP001595444">
    <property type="component" value="Unassembled WGS sequence"/>
</dbReference>
<accession>A0ABV7CZL4</accession>
<sequence length="54" mass="6224">MTIQLQQSAFEIRGTNTRSVESLIFGGVPDALVKRPVSDSLRRLRRQSRRRRAL</sequence>
<organism evidence="1 2">
    <name type="scientific">Kordiimonas pumila</name>
    <dbReference type="NCBI Taxonomy" id="2161677"/>
    <lineage>
        <taxon>Bacteria</taxon>
        <taxon>Pseudomonadati</taxon>
        <taxon>Pseudomonadota</taxon>
        <taxon>Alphaproteobacteria</taxon>
        <taxon>Kordiimonadales</taxon>
        <taxon>Kordiimonadaceae</taxon>
        <taxon>Kordiimonas</taxon>
    </lineage>
</organism>
<dbReference type="EMBL" id="JBHRSL010000001">
    <property type="protein sequence ID" value="MFC3050343.1"/>
    <property type="molecule type" value="Genomic_DNA"/>
</dbReference>
<comment type="caution">
    <text evidence="1">The sequence shown here is derived from an EMBL/GenBank/DDBJ whole genome shotgun (WGS) entry which is preliminary data.</text>
</comment>
<gene>
    <name evidence="1" type="ORF">ACFOKA_00340</name>
</gene>
<evidence type="ECO:0000313" key="2">
    <source>
        <dbReference type="Proteomes" id="UP001595444"/>
    </source>
</evidence>
<proteinExistence type="predicted"/>
<evidence type="ECO:0000313" key="1">
    <source>
        <dbReference type="EMBL" id="MFC3050343.1"/>
    </source>
</evidence>